<sequence length="533" mass="59788">MEQENDPLLLEENTADTHNTKTNGQLGKSAKAITSYWSGTVSSWKRVLFGSHKSRAASQEVQAKLLENRDDNTVDDYDIGIYEDDNWYADTTTRSRPSRLKRCMRYVFWFLCICIGVPLGLLLLIFIGYALAFRPPPVTGPPSITALERTNLTQPARLLTYNIFMRPPGVKNNENDYKNERLEHIIKTILPRYDVITFQEAFAFGNHRVDQLIDAAQRLGFGYIMSPRHGPWELAADGGLLLLSRFPILQADILEYPRGLHSDWLSYKGALHALIGLDRRMSLEGPPQEEYQTMVHIFTTHTQASYGKGGTRSQKDILMRLDQFARLHQFIYDTVTNVVYGKDGDHTSGDTGSDKASNVKSIPIIAMGDFNIDSVDHSAGSITDLPINSSMAYTMMMDVLQGNGIDGSYFSTDDHSKNELSTSGGQQKWFEHDWRLSLTDKAYNTFGYHPVTFGDYYRTDNGTILPAETVLTHAEQVLTVQSIDQLLYSSSPVQSSPSTNLSLSNVTIVKFLVSGQPYTQLSDHYGISCLLSL</sequence>
<dbReference type="GO" id="GO:0004767">
    <property type="term" value="F:sphingomyelin phosphodiesterase activity"/>
    <property type="evidence" value="ECO:0007669"/>
    <property type="project" value="InterPro"/>
</dbReference>
<evidence type="ECO:0000313" key="6">
    <source>
        <dbReference type="Proteomes" id="UP000193560"/>
    </source>
</evidence>
<dbReference type="Gene3D" id="3.60.10.10">
    <property type="entry name" value="Endonuclease/exonuclease/phosphatase"/>
    <property type="match status" value="1"/>
</dbReference>
<evidence type="ECO:0000256" key="2">
    <source>
        <dbReference type="SAM" id="MobiDB-lite"/>
    </source>
</evidence>
<keyword evidence="5" id="KW-0255">Endonuclease</keyword>
<dbReference type="PANTHER" id="PTHR16320">
    <property type="entry name" value="SPHINGOMYELINASE FAMILY MEMBER"/>
    <property type="match status" value="1"/>
</dbReference>
<evidence type="ECO:0000259" key="4">
    <source>
        <dbReference type="Pfam" id="PF03372"/>
    </source>
</evidence>
<keyword evidence="3" id="KW-0812">Transmembrane</keyword>
<feature type="transmembrane region" description="Helical" evidence="3">
    <location>
        <begin position="106"/>
        <end position="132"/>
    </location>
</feature>
<accession>A0A1X2HZG2</accession>
<dbReference type="GO" id="GO:0004527">
    <property type="term" value="F:exonuclease activity"/>
    <property type="evidence" value="ECO:0007669"/>
    <property type="project" value="UniProtKB-KW"/>
</dbReference>
<dbReference type="GO" id="GO:0005737">
    <property type="term" value="C:cytoplasm"/>
    <property type="evidence" value="ECO:0007669"/>
    <property type="project" value="TreeGrafter"/>
</dbReference>
<dbReference type="InterPro" id="IPR036691">
    <property type="entry name" value="Endo/exonu/phosph_ase_sf"/>
</dbReference>
<dbReference type="GO" id="GO:0004519">
    <property type="term" value="F:endonuclease activity"/>
    <property type="evidence" value="ECO:0007669"/>
    <property type="project" value="UniProtKB-KW"/>
</dbReference>
<dbReference type="STRING" id="90262.A0A1X2HZG2"/>
<gene>
    <name evidence="5" type="ORF">BCR42DRAFT_361365</name>
</gene>
<dbReference type="EMBL" id="MCGE01000041">
    <property type="protein sequence ID" value="ORZ06055.1"/>
    <property type="molecule type" value="Genomic_DNA"/>
</dbReference>
<comment type="similarity">
    <text evidence="1">Belongs to the neutral sphingomyelinase family.</text>
</comment>
<evidence type="ECO:0000256" key="3">
    <source>
        <dbReference type="SAM" id="Phobius"/>
    </source>
</evidence>
<proteinExistence type="inferred from homology"/>
<keyword evidence="5" id="KW-0540">Nuclease</keyword>
<dbReference type="Proteomes" id="UP000193560">
    <property type="component" value="Unassembled WGS sequence"/>
</dbReference>
<keyword evidence="6" id="KW-1185">Reference proteome</keyword>
<evidence type="ECO:0000256" key="1">
    <source>
        <dbReference type="ARBA" id="ARBA00006335"/>
    </source>
</evidence>
<protein>
    <submittedName>
        <fullName evidence="5">Endonuclease/exonuclease/phosphatase</fullName>
    </submittedName>
</protein>
<reference evidence="5 6" key="1">
    <citation type="submission" date="2016-07" db="EMBL/GenBank/DDBJ databases">
        <title>Pervasive Adenine N6-methylation of Active Genes in Fungi.</title>
        <authorList>
            <consortium name="DOE Joint Genome Institute"/>
            <person name="Mondo S.J."/>
            <person name="Dannebaum R.O."/>
            <person name="Kuo R.C."/>
            <person name="Labutti K."/>
            <person name="Haridas S."/>
            <person name="Kuo A."/>
            <person name="Salamov A."/>
            <person name="Ahrendt S.R."/>
            <person name="Lipzen A."/>
            <person name="Sullivan W."/>
            <person name="Andreopoulos W.B."/>
            <person name="Clum A."/>
            <person name="Lindquist E."/>
            <person name="Daum C."/>
            <person name="Ramamoorthy G.K."/>
            <person name="Gryganskyi A."/>
            <person name="Culley D."/>
            <person name="Magnuson J.K."/>
            <person name="James T.Y."/>
            <person name="O'Malley M.A."/>
            <person name="Stajich J.E."/>
            <person name="Spatafora J.W."/>
            <person name="Visel A."/>
            <person name="Grigoriev I.V."/>
        </authorList>
    </citation>
    <scope>NUCLEOTIDE SEQUENCE [LARGE SCALE GENOMIC DNA]</scope>
    <source>
        <strain evidence="5 6">NRRL 1336</strain>
    </source>
</reference>
<dbReference type="AlphaFoldDB" id="A0A1X2HZG2"/>
<feature type="region of interest" description="Disordered" evidence="2">
    <location>
        <begin position="1"/>
        <end position="24"/>
    </location>
</feature>
<dbReference type="Pfam" id="PF03372">
    <property type="entry name" value="Exo_endo_phos"/>
    <property type="match status" value="1"/>
</dbReference>
<dbReference type="SUPFAM" id="SSF56219">
    <property type="entry name" value="DNase I-like"/>
    <property type="match status" value="1"/>
</dbReference>
<dbReference type="PANTHER" id="PTHR16320:SF1">
    <property type="entry name" value="SPHINGOMYELINASE DDB_G0288017"/>
    <property type="match status" value="1"/>
</dbReference>
<keyword evidence="5" id="KW-0269">Exonuclease</keyword>
<keyword evidence="3" id="KW-0472">Membrane</keyword>
<keyword evidence="3" id="KW-1133">Transmembrane helix</keyword>
<dbReference type="OrthoDB" id="40902at2759"/>
<dbReference type="InterPro" id="IPR005135">
    <property type="entry name" value="Endo/exonuclease/phosphatase"/>
</dbReference>
<organism evidence="5 6">
    <name type="scientific">Absidia repens</name>
    <dbReference type="NCBI Taxonomy" id="90262"/>
    <lineage>
        <taxon>Eukaryota</taxon>
        <taxon>Fungi</taxon>
        <taxon>Fungi incertae sedis</taxon>
        <taxon>Mucoromycota</taxon>
        <taxon>Mucoromycotina</taxon>
        <taxon>Mucoromycetes</taxon>
        <taxon>Mucorales</taxon>
        <taxon>Cunninghamellaceae</taxon>
        <taxon>Absidia</taxon>
    </lineage>
</organism>
<comment type="caution">
    <text evidence="5">The sequence shown here is derived from an EMBL/GenBank/DDBJ whole genome shotgun (WGS) entry which is preliminary data.</text>
</comment>
<name>A0A1X2HZG2_9FUNG</name>
<evidence type="ECO:0000313" key="5">
    <source>
        <dbReference type="EMBL" id="ORZ06055.1"/>
    </source>
</evidence>
<feature type="domain" description="Endonuclease/exonuclease/phosphatase" evidence="4">
    <location>
        <begin position="159"/>
        <end position="411"/>
    </location>
</feature>
<dbReference type="InterPro" id="IPR038772">
    <property type="entry name" value="Sph/SMPD2-like"/>
</dbReference>
<keyword evidence="5" id="KW-0378">Hydrolase</keyword>